<sequence length="104" mass="11379">MTADLTAPSVPHHRHEVPLPKVPAGVLVGRPDLSEDEVRRAIAERLAFEGRSGPEPDVVLLAARIGKRKALAFLRKLVLPPPRGSLDMPERPILRSQYGVTQGH</sequence>
<name>A0A0B1PZ32_9HYPH</name>
<proteinExistence type="predicted"/>
<dbReference type="OrthoDB" id="7907182at2"/>
<feature type="region of interest" description="Disordered" evidence="1">
    <location>
        <begin position="85"/>
        <end position="104"/>
    </location>
</feature>
<organism evidence="2 3">
    <name type="scientific">Aureimonas altamirensis</name>
    <dbReference type="NCBI Taxonomy" id="370622"/>
    <lineage>
        <taxon>Bacteria</taxon>
        <taxon>Pseudomonadati</taxon>
        <taxon>Pseudomonadota</taxon>
        <taxon>Alphaproteobacteria</taxon>
        <taxon>Hyphomicrobiales</taxon>
        <taxon>Aurantimonadaceae</taxon>
        <taxon>Aureimonas</taxon>
    </lineage>
</organism>
<dbReference type="Proteomes" id="UP000030826">
    <property type="component" value="Unassembled WGS sequence"/>
</dbReference>
<evidence type="ECO:0000313" key="3">
    <source>
        <dbReference type="Proteomes" id="UP000030826"/>
    </source>
</evidence>
<evidence type="ECO:0000256" key="1">
    <source>
        <dbReference type="SAM" id="MobiDB-lite"/>
    </source>
</evidence>
<protein>
    <submittedName>
        <fullName evidence="2">Uncharacterized protein</fullName>
    </submittedName>
</protein>
<dbReference type="RefSeq" id="WP_039195485.1">
    <property type="nucleotide sequence ID" value="NZ_JRFJ01000006.1"/>
</dbReference>
<comment type="caution">
    <text evidence="2">The sequence shown here is derived from an EMBL/GenBank/DDBJ whole genome shotgun (WGS) entry which is preliminary data.</text>
</comment>
<dbReference type="EMBL" id="JRFJ01000006">
    <property type="protein sequence ID" value="KHJ53364.1"/>
    <property type="molecule type" value="Genomic_DNA"/>
</dbReference>
<dbReference type="STRING" id="370622.LA66_18370"/>
<evidence type="ECO:0000313" key="2">
    <source>
        <dbReference type="EMBL" id="KHJ53364.1"/>
    </source>
</evidence>
<dbReference type="AlphaFoldDB" id="A0A0B1PZ32"/>
<reference evidence="2 3" key="1">
    <citation type="submission" date="2014-09" db="EMBL/GenBank/DDBJ databases">
        <title>Isolation and characterization of Aurantimonas altamirensis ON-56566 from clinical sample following a dog bite.</title>
        <authorList>
            <person name="Eshaghi A."/>
            <person name="Li A."/>
            <person name="Shahinas D."/>
            <person name="Bahn P."/>
            <person name="Kus J.V."/>
            <person name="Patel S.N."/>
        </authorList>
    </citation>
    <scope>NUCLEOTIDE SEQUENCE [LARGE SCALE GENOMIC DNA]</scope>
    <source>
        <strain evidence="2 3">ON-56566</strain>
    </source>
</reference>
<gene>
    <name evidence="2" type="ORF">LA66_18370</name>
</gene>
<accession>A0A0B1PZ32</accession>